<organism evidence="2 3">
    <name type="scientific">Sphingomonas rhizophila</name>
    <dbReference type="NCBI Taxonomy" id="2071607"/>
    <lineage>
        <taxon>Bacteria</taxon>
        <taxon>Pseudomonadati</taxon>
        <taxon>Pseudomonadota</taxon>
        <taxon>Alphaproteobacteria</taxon>
        <taxon>Sphingomonadales</taxon>
        <taxon>Sphingomonadaceae</taxon>
        <taxon>Sphingomonas</taxon>
    </lineage>
</organism>
<dbReference type="AlphaFoldDB" id="A0A7G9SDD8"/>
<dbReference type="KEGG" id="srhi:H9L12_04835"/>
<name>A0A7G9SDD8_9SPHN</name>
<proteinExistence type="predicted"/>
<dbReference type="EMBL" id="CP060717">
    <property type="protein sequence ID" value="QNN65863.1"/>
    <property type="molecule type" value="Genomic_DNA"/>
</dbReference>
<feature type="repeat" description="TPR" evidence="1">
    <location>
        <begin position="441"/>
        <end position="474"/>
    </location>
</feature>
<dbReference type="PROSITE" id="PS50005">
    <property type="entry name" value="TPR"/>
    <property type="match status" value="1"/>
</dbReference>
<protein>
    <submittedName>
        <fullName evidence="2">Tetratricopeptide repeat protein</fullName>
    </submittedName>
</protein>
<dbReference type="PANTHER" id="PTHR12558:SF13">
    <property type="entry name" value="CELL DIVISION CYCLE PROTEIN 27 HOMOLOG"/>
    <property type="match status" value="1"/>
</dbReference>
<accession>A0A7G9SDD8</accession>
<gene>
    <name evidence="2" type="ORF">H9L12_04835</name>
</gene>
<sequence length="528" mass="56518">MSFTANDPSLLYVRARTAEALGDTARSARLYASLSTINGNDWMLARRAVSSAIDAGSFDLAVLTARRIPADQLALDGRLLLIADSLRRSQLGEALTFVDDKTAEGDGGFVTPILRAWSEAAAGRDGLAPLSTQAVSQGLLEPFADEQRAFLLLSQRKASQAKPYIERALASSGGRETRLRLAFAEGLRRARDEAGAKALLVELAPEIRSKDVALDSPGIAISTPAEAVAELLAGIGGALTDNPDRSLPISLLRAAHHASPKSSEVAVLLALLLNRDGRNAEALAVLDPIDERDPFIGDVRDARLRLLLAANRNADAVAFARSTIASLGARARANDFGRLGDALRDAKDAAGAADAYGKAAALAGAAGQDNRWTYLMLRADQLESIGRWSEAKADLRAAIQIQPDQPLLLNFLGYGQLERGENLEEAEAMIRRALALRPDDASITDSLGWALFKRGRTDEAIETLRKAAAADPVQSEIHEHLGDALYTKGRRLEARYSWRAALITAEDQDAKRLQAKLDGGLSPETAAR</sequence>
<evidence type="ECO:0000313" key="2">
    <source>
        <dbReference type="EMBL" id="QNN65863.1"/>
    </source>
</evidence>
<dbReference type="SUPFAM" id="SSF48452">
    <property type="entry name" value="TPR-like"/>
    <property type="match status" value="1"/>
</dbReference>
<evidence type="ECO:0000313" key="3">
    <source>
        <dbReference type="Proteomes" id="UP000515955"/>
    </source>
</evidence>
<reference evidence="2 3" key="1">
    <citation type="submission" date="2020-08" db="EMBL/GenBank/DDBJ databases">
        <title>Genome sequence of Sphingomonas rhizophila KACC 19189T.</title>
        <authorList>
            <person name="Hyun D.-W."/>
            <person name="Bae J.-W."/>
        </authorList>
    </citation>
    <scope>NUCLEOTIDE SEQUENCE [LARGE SCALE GENOMIC DNA]</scope>
    <source>
        <strain evidence="2 3">KACC 19189</strain>
    </source>
</reference>
<dbReference type="Pfam" id="PF13432">
    <property type="entry name" value="TPR_16"/>
    <property type="match status" value="2"/>
</dbReference>
<dbReference type="PANTHER" id="PTHR12558">
    <property type="entry name" value="CELL DIVISION CYCLE 16,23,27"/>
    <property type="match status" value="1"/>
</dbReference>
<dbReference type="SMART" id="SM00028">
    <property type="entry name" value="TPR"/>
    <property type="match status" value="6"/>
</dbReference>
<keyword evidence="1" id="KW-0802">TPR repeat</keyword>
<keyword evidence="3" id="KW-1185">Reference proteome</keyword>
<dbReference type="InterPro" id="IPR011990">
    <property type="entry name" value="TPR-like_helical_dom_sf"/>
</dbReference>
<dbReference type="Proteomes" id="UP000515955">
    <property type="component" value="Chromosome"/>
</dbReference>
<dbReference type="Gene3D" id="1.25.40.10">
    <property type="entry name" value="Tetratricopeptide repeat domain"/>
    <property type="match status" value="3"/>
</dbReference>
<dbReference type="RefSeq" id="WP_187542848.1">
    <property type="nucleotide sequence ID" value="NZ_CP060717.1"/>
</dbReference>
<evidence type="ECO:0000256" key="1">
    <source>
        <dbReference type="PROSITE-ProRule" id="PRU00339"/>
    </source>
</evidence>
<dbReference type="InterPro" id="IPR019734">
    <property type="entry name" value="TPR_rpt"/>
</dbReference>